<dbReference type="EMBL" id="CP008727">
    <property type="protein sequence ID" value="AIO70660.1"/>
    <property type="molecule type" value="Genomic_DNA"/>
</dbReference>
<proteinExistence type="predicted"/>
<evidence type="ECO:0000313" key="3">
    <source>
        <dbReference type="Proteomes" id="UP000029424"/>
    </source>
</evidence>
<dbReference type="Proteomes" id="UP000029424">
    <property type="component" value="Chromosome 2"/>
</dbReference>
<name>A0AAI8BEJ3_9BURK</name>
<accession>A0AAI8BEJ3</accession>
<evidence type="ECO:0000256" key="1">
    <source>
        <dbReference type="SAM" id="MobiDB-lite"/>
    </source>
</evidence>
<evidence type="ECO:0000313" key="2">
    <source>
        <dbReference type="EMBL" id="AIO70660.1"/>
    </source>
</evidence>
<keyword evidence="3" id="KW-1185">Reference proteome</keyword>
<dbReference type="AlphaFoldDB" id="A0AAI8BEJ3"/>
<reference evidence="2 3" key="1">
    <citation type="submission" date="2014-06" db="EMBL/GenBank/DDBJ databases">
        <authorList>
            <person name="Bishop-Lilly K.A."/>
            <person name="Broomall S.M."/>
            <person name="Chain P.S."/>
            <person name="Chertkov O."/>
            <person name="Coyne S.R."/>
            <person name="Daligault H.E."/>
            <person name="Davenport K.W."/>
            <person name="Erkkila T."/>
            <person name="Frey K.G."/>
            <person name="Gibbons H.S."/>
            <person name="Gu W."/>
            <person name="Jaissle J."/>
            <person name="Johnson S.L."/>
            <person name="Koroleva G.I."/>
            <person name="Ladner J.T."/>
            <person name="Lo C.-C."/>
            <person name="Minogue T.D."/>
            <person name="Munk C."/>
            <person name="Palacios G.F."/>
            <person name="Redden C.L."/>
            <person name="Rosenzweig C.N."/>
            <person name="Scholz M.B."/>
            <person name="Teshima H."/>
            <person name="Xu Y."/>
        </authorList>
    </citation>
    <scope>NUCLEOTIDE SEQUENCE [LARGE SCALE GENOMIC DNA]</scope>
    <source>
        <strain evidence="2 3">EO147</strain>
    </source>
</reference>
<feature type="region of interest" description="Disordered" evidence="1">
    <location>
        <begin position="106"/>
        <end position="128"/>
    </location>
</feature>
<organism evidence="2 3">
    <name type="scientific">Burkholderia oklahomensis</name>
    <dbReference type="NCBI Taxonomy" id="342113"/>
    <lineage>
        <taxon>Bacteria</taxon>
        <taxon>Pseudomonadati</taxon>
        <taxon>Pseudomonadota</taxon>
        <taxon>Betaproteobacteria</taxon>
        <taxon>Burkholderiales</taxon>
        <taxon>Burkholderiaceae</taxon>
        <taxon>Burkholderia</taxon>
        <taxon>pseudomallei group</taxon>
    </lineage>
</organism>
<protein>
    <submittedName>
        <fullName evidence="2">Uncharacterized protein</fullName>
    </submittedName>
</protein>
<sequence length="217" mass="23953">MSFVRCASARRERPATTRALVRTAPVPLGRSRCAKPPRVIGGPASRRHEGHCDCASDRHAAAVSNAMRECIVRARHTSRTIVHGWSAASRTRATATRRTRTPRFAGRRIGGASRNGDRDRSGSGRISGTPMCRYSFRTDATVLFIPCVFAAERTPERTRFAANPALIARGFLGEKHEASEVARRPNDRRGGLRAHVLNNGQRRSTRRSIRARFVSAT</sequence>
<gene>
    <name evidence="2" type="ORF">DM82_5263</name>
</gene>
<dbReference type="KEGG" id="bok:DM82_5263"/>